<evidence type="ECO:0000256" key="1">
    <source>
        <dbReference type="SAM" id="MobiDB-lite"/>
    </source>
</evidence>
<keyword evidence="3" id="KW-1185">Reference proteome</keyword>
<evidence type="ECO:0000313" key="2">
    <source>
        <dbReference type="EMBL" id="GAC81233.1"/>
    </source>
</evidence>
<sequence>MSAPITDPAATPSPEGTEPPADQAPQAPETPSPAAPAEPEPSRSLDDASPEVLRAEVAKLRKESAGWRTKYQDAKPLAEAQRAAQEADKTDLQRQTERAEALERELADLRAQKQIAEIANTYGIEPDDYDFLGSGTREELEARAKRLAARSASARPPTDRPVESLKPGASPESPAPADDSYPAAWRPNHLPNQ</sequence>
<name>M3VC17_GORML</name>
<accession>M3VC17</accession>
<protein>
    <recommendedName>
        <fullName evidence="4">Scaffolding protein</fullName>
    </recommendedName>
</protein>
<evidence type="ECO:0008006" key="4">
    <source>
        <dbReference type="Google" id="ProtNLM"/>
    </source>
</evidence>
<evidence type="ECO:0000313" key="3">
    <source>
        <dbReference type="Proteomes" id="UP000035009"/>
    </source>
</evidence>
<feature type="region of interest" description="Disordered" evidence="1">
    <location>
        <begin position="1"/>
        <end position="51"/>
    </location>
</feature>
<comment type="caution">
    <text evidence="2">The sequence shown here is derived from an EMBL/GenBank/DDBJ whole genome shotgun (WGS) entry which is preliminary data.</text>
</comment>
<feature type="compositionally biased region" description="Pro residues" evidence="1">
    <location>
        <begin position="28"/>
        <end position="39"/>
    </location>
</feature>
<proteinExistence type="predicted"/>
<feature type="region of interest" description="Disordered" evidence="1">
    <location>
        <begin position="63"/>
        <end position="99"/>
    </location>
</feature>
<gene>
    <name evidence="2" type="ORF">GM1_030_00620</name>
</gene>
<feature type="compositionally biased region" description="Low complexity" evidence="1">
    <location>
        <begin position="167"/>
        <end position="184"/>
    </location>
</feature>
<organism evidence="2 3">
    <name type="scientific">Gordonia malaquae NBRC 108250</name>
    <dbReference type="NCBI Taxonomy" id="1223542"/>
    <lineage>
        <taxon>Bacteria</taxon>
        <taxon>Bacillati</taxon>
        <taxon>Actinomycetota</taxon>
        <taxon>Actinomycetes</taxon>
        <taxon>Mycobacteriales</taxon>
        <taxon>Gordoniaceae</taxon>
        <taxon>Gordonia</taxon>
    </lineage>
</organism>
<dbReference type="EMBL" id="BAOP01000030">
    <property type="protein sequence ID" value="GAC81233.1"/>
    <property type="molecule type" value="Genomic_DNA"/>
</dbReference>
<dbReference type="Proteomes" id="UP000035009">
    <property type="component" value="Unassembled WGS sequence"/>
</dbReference>
<dbReference type="RefSeq" id="WP_008380833.1">
    <property type="nucleotide sequence ID" value="NZ_BAOP01000030.1"/>
</dbReference>
<dbReference type="STRING" id="410332.SAMN04488550_4131"/>
<feature type="compositionally biased region" description="Basic and acidic residues" evidence="1">
    <location>
        <begin position="63"/>
        <end position="73"/>
    </location>
</feature>
<feature type="compositionally biased region" description="Basic and acidic residues" evidence="1">
    <location>
        <begin position="85"/>
        <end position="99"/>
    </location>
</feature>
<feature type="region of interest" description="Disordered" evidence="1">
    <location>
        <begin position="142"/>
        <end position="193"/>
    </location>
</feature>
<dbReference type="AlphaFoldDB" id="M3VC17"/>
<reference evidence="2 3" key="1">
    <citation type="submission" date="2013-02" db="EMBL/GenBank/DDBJ databases">
        <title>Whole genome shotgun sequence of Gordonia malaquae NBRC 108250.</title>
        <authorList>
            <person name="Yoshida I."/>
            <person name="Hosoyama A."/>
            <person name="Tsuchikane K."/>
            <person name="Ando Y."/>
            <person name="Baba S."/>
            <person name="Ohji S."/>
            <person name="Hamada M."/>
            <person name="Tamura T."/>
            <person name="Yamazoe A."/>
            <person name="Yamazaki S."/>
            <person name="Fujita N."/>
        </authorList>
    </citation>
    <scope>NUCLEOTIDE SEQUENCE [LARGE SCALE GENOMIC DNA]</scope>
    <source>
        <strain evidence="2 3">NBRC 108250</strain>
    </source>
</reference>
<feature type="compositionally biased region" description="Low complexity" evidence="1">
    <location>
        <begin position="18"/>
        <end position="27"/>
    </location>
</feature>